<comment type="caution">
    <text evidence="1">The sequence shown here is derived from an EMBL/GenBank/DDBJ whole genome shotgun (WGS) entry which is preliminary data.</text>
</comment>
<evidence type="ECO:0000313" key="2">
    <source>
        <dbReference type="Proteomes" id="UP000249341"/>
    </source>
</evidence>
<name>A0A327ZHE4_9ACTN</name>
<dbReference type="EMBL" id="QLMJ01000003">
    <property type="protein sequence ID" value="RAK40586.1"/>
    <property type="molecule type" value="Genomic_DNA"/>
</dbReference>
<dbReference type="AlphaFoldDB" id="A0A327ZHE4"/>
<protein>
    <submittedName>
        <fullName evidence="1">Uncharacterized protein</fullName>
    </submittedName>
</protein>
<accession>A0A327ZHE4</accession>
<dbReference type="Proteomes" id="UP000249341">
    <property type="component" value="Unassembled WGS sequence"/>
</dbReference>
<reference evidence="1 2" key="1">
    <citation type="submission" date="2018-06" db="EMBL/GenBank/DDBJ databases">
        <title>Genomic Encyclopedia of Type Strains, Phase III (KMG-III): the genomes of soil and plant-associated and newly described type strains.</title>
        <authorList>
            <person name="Whitman W."/>
        </authorList>
    </citation>
    <scope>NUCLEOTIDE SEQUENCE [LARGE SCALE GENOMIC DNA]</scope>
    <source>
        <strain evidence="1 2">CGMCC 4.7090</strain>
    </source>
</reference>
<evidence type="ECO:0000313" key="1">
    <source>
        <dbReference type="EMBL" id="RAK40586.1"/>
    </source>
</evidence>
<proteinExistence type="predicted"/>
<sequence>MPLRFEKPNSEWKDPVTHCDWVVDGVRLPAITELPVGGRF</sequence>
<gene>
    <name evidence="1" type="ORF">B0I29_103624</name>
</gene>
<organism evidence="1 2">
    <name type="scientific">Actinoplanes lutulentus</name>
    <dbReference type="NCBI Taxonomy" id="1287878"/>
    <lineage>
        <taxon>Bacteria</taxon>
        <taxon>Bacillati</taxon>
        <taxon>Actinomycetota</taxon>
        <taxon>Actinomycetes</taxon>
        <taxon>Micromonosporales</taxon>
        <taxon>Micromonosporaceae</taxon>
        <taxon>Actinoplanes</taxon>
    </lineage>
</organism>
<keyword evidence="2" id="KW-1185">Reference proteome</keyword>